<name>A0ACC3BKB3_PYRYE</name>
<sequence length="849" mass="87031">MDACSRRRWATAVAAAVAAAVATAAAADRVGAVAPRPPQSALRSPLVRAAAGGGIPPPPWSRDASVHLGMSLAPFCDTTLTHAQLARSILSMRAAGVRHVSINVFGMQATANATAITVGASADCVVTPPLVRWLVRRVHAAGMEAFLKPHVNVASGAWRGEIRPSAAWWAAYRGFIWAWATVAAEEGVATFSIGVEQKRTLGDVAEWLRVLGGVRARYKRGRVTYCANWDSYMAVSPRLWKQLDFIGINAYFPLRTTTARGADGRPPPPRLTQLRAAWAAHAAAIDGWRSRAGLPAVPVVFTEAGYKSIAGAPWRPYEWRNTGGQPVDLSVQRDAYDALLSVMARRSWFKGVYWWTWEARAAAADGDRGYSPQHKPAEGVVRYYYQTALRVPLHIRLASFEAGAAGWHALPLPAPARRTGAAAAAAAAAAATRTRARAAAAAAAAQRAAAARQRVTAATADARRLAAAATAASARAAAAEAARKRAAAKAAAAWAASAAKAAAARRAADASKAAAARRVGHPAAAAAAAAARAAARWAAVQAAAAQRAAAAAAAAQRATARGAAAKWGAANAAAARRAAALRWAGALKKTGLAAPVARAVRAAPTTAAAGLAAAGLPVAARMRPWTPPPPPPRWQPPPPRPTDVRAEGGGGDAAGGTSVGATHGRRALRLARTGDGRRWDAAVRLGGVAGAAVAAAARRPREGPTAALPLLEMDVTFAARPAGVWSADRARRGSGGGGSGGGGGGGSGGTPPSPAPWARLSVSFASTGGGAPRWSIPVAAIAAARDGGRPVTRHVAVPLRAWRSLAGAPRGIVLSVGLDGRWGGAAAPLTVYIDNVCVTRMSRIPAPWE</sequence>
<protein>
    <submittedName>
        <fullName evidence="1">Uncharacterized protein</fullName>
    </submittedName>
</protein>
<dbReference type="EMBL" id="CM020618">
    <property type="protein sequence ID" value="KAK1858391.1"/>
    <property type="molecule type" value="Genomic_DNA"/>
</dbReference>
<accession>A0ACC3BKB3</accession>
<gene>
    <name evidence="1" type="ORF">I4F81_000996</name>
</gene>
<proteinExistence type="predicted"/>
<keyword evidence="2" id="KW-1185">Reference proteome</keyword>
<comment type="caution">
    <text evidence="1">The sequence shown here is derived from an EMBL/GenBank/DDBJ whole genome shotgun (WGS) entry which is preliminary data.</text>
</comment>
<organism evidence="1 2">
    <name type="scientific">Pyropia yezoensis</name>
    <name type="common">Susabi-nori</name>
    <name type="synonym">Porphyra yezoensis</name>
    <dbReference type="NCBI Taxonomy" id="2788"/>
    <lineage>
        <taxon>Eukaryota</taxon>
        <taxon>Rhodophyta</taxon>
        <taxon>Bangiophyceae</taxon>
        <taxon>Bangiales</taxon>
        <taxon>Bangiaceae</taxon>
        <taxon>Pyropia</taxon>
    </lineage>
</organism>
<evidence type="ECO:0000313" key="1">
    <source>
        <dbReference type="EMBL" id="KAK1858391.1"/>
    </source>
</evidence>
<dbReference type="Proteomes" id="UP000798662">
    <property type="component" value="Chromosome 1"/>
</dbReference>
<reference evidence="1" key="1">
    <citation type="submission" date="2019-11" db="EMBL/GenBank/DDBJ databases">
        <title>Nori genome reveals adaptations in red seaweeds to the harsh intertidal environment.</title>
        <authorList>
            <person name="Wang D."/>
            <person name="Mao Y."/>
        </authorList>
    </citation>
    <scope>NUCLEOTIDE SEQUENCE</scope>
    <source>
        <tissue evidence="1">Gametophyte</tissue>
    </source>
</reference>
<evidence type="ECO:0000313" key="2">
    <source>
        <dbReference type="Proteomes" id="UP000798662"/>
    </source>
</evidence>